<dbReference type="EMBL" id="MFJA01000039">
    <property type="protein sequence ID" value="OGG03111.1"/>
    <property type="molecule type" value="Genomic_DNA"/>
</dbReference>
<comment type="caution">
    <text evidence="2">The sequence shown here is derived from an EMBL/GenBank/DDBJ whole genome shotgun (WGS) entry which is preliminary data.</text>
</comment>
<dbReference type="SUPFAM" id="SSF82171">
    <property type="entry name" value="DPP6 N-terminal domain-like"/>
    <property type="match status" value="1"/>
</dbReference>
<dbReference type="InterPro" id="IPR013229">
    <property type="entry name" value="PEGA"/>
</dbReference>
<name>A0A1F5YSA5_9BACT</name>
<dbReference type="STRING" id="1798371.A2W14_04555"/>
<dbReference type="Proteomes" id="UP000176665">
    <property type="component" value="Unassembled WGS sequence"/>
</dbReference>
<dbReference type="InterPro" id="IPR011042">
    <property type="entry name" value="6-blade_b-propeller_TolB-like"/>
</dbReference>
<sequence>MAKRLLFSLFSIVFVITLATSIILYGRGYRYDRQKNIVNPTGILSVSSYPEKASIYVNDKLTSATDASITLPPDWYQVRISKEGYQVWEKRIRVQGEVVSQIDALLIPNNPSLKAVTTTGILSPHLSPSSTKVAYFITNADTDPVTLKTKNGLWLMELRNGPLGNRPEPKQVFIANRDYNYDQAEIYWSATEKEIIIAFIDPKTKSASPYLAYLVSQENFGNPTIDVTFRFNEIIQDWQQEINQDENLKLATLNPQVSLFLSENTDQIRFSPDDSKILYQATASAELAPIKIPPLIGVNPTEEVRKIEKDKYYIYDIKEDKNYYLTDVSKSQTDVSAPIWYTDSKHFLIAEKDKIYIMDYDRQNKRSLYSGPFVDNLVFPWAPGGKIIILTNFNQKELADLYEVDLR</sequence>
<protein>
    <recommendedName>
        <fullName evidence="1">PEGA domain-containing protein</fullName>
    </recommendedName>
</protein>
<organism evidence="2 3">
    <name type="scientific">Candidatus Gottesmanbacteria bacterium RBG_16_37_8</name>
    <dbReference type="NCBI Taxonomy" id="1798371"/>
    <lineage>
        <taxon>Bacteria</taxon>
        <taxon>Candidatus Gottesmaniibacteriota</taxon>
    </lineage>
</organism>
<feature type="domain" description="PEGA" evidence="1">
    <location>
        <begin position="42"/>
        <end position="99"/>
    </location>
</feature>
<evidence type="ECO:0000313" key="2">
    <source>
        <dbReference type="EMBL" id="OGG03111.1"/>
    </source>
</evidence>
<accession>A0A1F5YSA5</accession>
<dbReference type="Gene3D" id="2.120.10.30">
    <property type="entry name" value="TolB, C-terminal domain"/>
    <property type="match status" value="1"/>
</dbReference>
<evidence type="ECO:0000313" key="3">
    <source>
        <dbReference type="Proteomes" id="UP000176665"/>
    </source>
</evidence>
<dbReference type="AlphaFoldDB" id="A0A1F5YSA5"/>
<dbReference type="Pfam" id="PF08308">
    <property type="entry name" value="PEGA"/>
    <property type="match status" value="1"/>
</dbReference>
<reference evidence="2 3" key="1">
    <citation type="journal article" date="2016" name="Nat. Commun.">
        <title>Thousands of microbial genomes shed light on interconnected biogeochemical processes in an aquifer system.</title>
        <authorList>
            <person name="Anantharaman K."/>
            <person name="Brown C.T."/>
            <person name="Hug L.A."/>
            <person name="Sharon I."/>
            <person name="Castelle C.J."/>
            <person name="Probst A.J."/>
            <person name="Thomas B.C."/>
            <person name="Singh A."/>
            <person name="Wilkins M.J."/>
            <person name="Karaoz U."/>
            <person name="Brodie E.L."/>
            <person name="Williams K.H."/>
            <person name="Hubbard S.S."/>
            <person name="Banfield J.F."/>
        </authorList>
    </citation>
    <scope>NUCLEOTIDE SEQUENCE [LARGE SCALE GENOMIC DNA]</scope>
</reference>
<proteinExistence type="predicted"/>
<evidence type="ECO:0000259" key="1">
    <source>
        <dbReference type="Pfam" id="PF08308"/>
    </source>
</evidence>
<gene>
    <name evidence="2" type="ORF">A2W14_04555</name>
</gene>